<keyword evidence="5 6" id="KW-0472">Membrane</keyword>
<keyword evidence="9" id="KW-1185">Reference proteome</keyword>
<dbReference type="InterPro" id="IPR013525">
    <property type="entry name" value="ABC2_TM"/>
</dbReference>
<evidence type="ECO:0000313" key="9">
    <source>
        <dbReference type="Proteomes" id="UP000238042"/>
    </source>
</evidence>
<dbReference type="InterPro" id="IPR051449">
    <property type="entry name" value="ABC-2_transporter_component"/>
</dbReference>
<dbReference type="PANTHER" id="PTHR30294">
    <property type="entry name" value="MEMBRANE COMPONENT OF ABC TRANSPORTER YHHJ-RELATED"/>
    <property type="match status" value="1"/>
</dbReference>
<accession>A0A2S8A8C1</accession>
<name>A0A2S8A8C1_9FLAO</name>
<dbReference type="EMBL" id="PSZM01000045">
    <property type="protein sequence ID" value="PQL90819.1"/>
    <property type="molecule type" value="Genomic_DNA"/>
</dbReference>
<feature type="transmembrane region" description="Helical" evidence="6">
    <location>
        <begin position="355"/>
        <end position="377"/>
    </location>
</feature>
<dbReference type="RefSeq" id="WP_105247455.1">
    <property type="nucleotide sequence ID" value="NZ_PSZM01000045.1"/>
</dbReference>
<feature type="domain" description="ABC-2 type transporter transmembrane" evidence="7">
    <location>
        <begin position="22"/>
        <end position="368"/>
    </location>
</feature>
<dbReference type="GO" id="GO:0140359">
    <property type="term" value="F:ABC-type transporter activity"/>
    <property type="evidence" value="ECO:0007669"/>
    <property type="project" value="InterPro"/>
</dbReference>
<evidence type="ECO:0000256" key="5">
    <source>
        <dbReference type="ARBA" id="ARBA00023136"/>
    </source>
</evidence>
<feature type="transmembrane region" description="Helical" evidence="6">
    <location>
        <begin position="272"/>
        <end position="291"/>
    </location>
</feature>
<feature type="transmembrane region" description="Helical" evidence="6">
    <location>
        <begin position="186"/>
        <end position="209"/>
    </location>
</feature>
<evidence type="ECO:0000256" key="1">
    <source>
        <dbReference type="ARBA" id="ARBA00004651"/>
    </source>
</evidence>
<sequence>MKRGFAFIFTEEIKKLLTNYRLLFVIFVIPLSLFFYYKSILNKGVPQKLPIALYDQDETKTSRELVRMLNSTSSLDISSNVNSQEEGESKVRTNEAMGFIIIPTNFEKDIFRGNQVKVSCYYNGEYLLSGSLINRAFQAVIGEFSGSILQNNLMKEGLSSYEAASSLSSLGIDTHILYNPFTNYSYYLSISLMAMCFQLVVMTVTIYVLGSVLKYRKGRELFLASNGNSWVAFWGKVLPYTILFSIIGFFMNTLVFYNIGTPLKGNFFITNLYFILFIIVCQFLSLAYVSFCSSLRTALTLGGGSAAISFTFAGYTFPVEGLPVVIQYFSYVFPFTSYLRFTIDYSIRGVPIQYDIKYLVVFSIFIIVGLFSMKFYIKLLKKGCYDSYYES</sequence>
<evidence type="ECO:0000256" key="3">
    <source>
        <dbReference type="ARBA" id="ARBA00022692"/>
    </source>
</evidence>
<dbReference type="PANTHER" id="PTHR30294:SF47">
    <property type="entry name" value="INNER MEMBRANE TRANSPORT PERMEASE YHHJ"/>
    <property type="match status" value="1"/>
</dbReference>
<organism evidence="8 9">
    <name type="scientific">Apibacter adventoris</name>
    <dbReference type="NCBI Taxonomy" id="1679466"/>
    <lineage>
        <taxon>Bacteria</taxon>
        <taxon>Pseudomonadati</taxon>
        <taxon>Bacteroidota</taxon>
        <taxon>Flavobacteriia</taxon>
        <taxon>Flavobacteriales</taxon>
        <taxon>Weeksellaceae</taxon>
        <taxon>Apibacter</taxon>
    </lineage>
</organism>
<evidence type="ECO:0000256" key="2">
    <source>
        <dbReference type="ARBA" id="ARBA00022475"/>
    </source>
</evidence>
<dbReference type="GO" id="GO:0005886">
    <property type="term" value="C:plasma membrane"/>
    <property type="evidence" value="ECO:0007669"/>
    <property type="project" value="UniProtKB-SubCell"/>
</dbReference>
<dbReference type="OrthoDB" id="9811522at2"/>
<reference evidence="8 9" key="1">
    <citation type="submission" date="2018-02" db="EMBL/GenBank/DDBJ databases">
        <title>Genome sequences of Apibacter spp., gut symbionts of Asian honey bees.</title>
        <authorList>
            <person name="Kwong W.K."/>
            <person name="Steele M.I."/>
            <person name="Moran N.A."/>
        </authorList>
    </citation>
    <scope>NUCLEOTIDE SEQUENCE [LARGE SCALE GENOMIC DNA]</scope>
    <source>
        <strain evidence="9">wkB301</strain>
    </source>
</reference>
<keyword evidence="4 6" id="KW-1133">Transmembrane helix</keyword>
<dbReference type="Pfam" id="PF12698">
    <property type="entry name" value="ABC2_membrane_3"/>
    <property type="match status" value="1"/>
</dbReference>
<comment type="subcellular location">
    <subcellularLocation>
        <location evidence="1">Cell membrane</location>
        <topology evidence="1">Multi-pass membrane protein</topology>
    </subcellularLocation>
</comment>
<evidence type="ECO:0000313" key="8">
    <source>
        <dbReference type="EMBL" id="PQL90819.1"/>
    </source>
</evidence>
<feature type="transmembrane region" description="Helical" evidence="6">
    <location>
        <begin position="237"/>
        <end position="260"/>
    </location>
</feature>
<feature type="transmembrane region" description="Helical" evidence="6">
    <location>
        <begin position="20"/>
        <end position="37"/>
    </location>
</feature>
<dbReference type="Gene3D" id="3.40.1710.10">
    <property type="entry name" value="abc type-2 transporter like domain"/>
    <property type="match status" value="1"/>
</dbReference>
<protein>
    <submittedName>
        <fullName evidence="8">ABC transporter</fullName>
    </submittedName>
</protein>
<feature type="transmembrane region" description="Helical" evidence="6">
    <location>
        <begin position="298"/>
        <end position="318"/>
    </location>
</feature>
<keyword evidence="3 6" id="KW-0812">Transmembrane</keyword>
<evidence type="ECO:0000259" key="7">
    <source>
        <dbReference type="Pfam" id="PF12698"/>
    </source>
</evidence>
<comment type="caution">
    <text evidence="8">The sequence shown here is derived from an EMBL/GenBank/DDBJ whole genome shotgun (WGS) entry which is preliminary data.</text>
</comment>
<dbReference type="Proteomes" id="UP000238042">
    <property type="component" value="Unassembled WGS sequence"/>
</dbReference>
<keyword evidence="2" id="KW-1003">Cell membrane</keyword>
<feature type="transmembrane region" description="Helical" evidence="6">
    <location>
        <begin position="324"/>
        <end position="343"/>
    </location>
</feature>
<gene>
    <name evidence="8" type="ORF">C4S77_10220</name>
</gene>
<proteinExistence type="predicted"/>
<evidence type="ECO:0000256" key="6">
    <source>
        <dbReference type="SAM" id="Phobius"/>
    </source>
</evidence>
<evidence type="ECO:0000256" key="4">
    <source>
        <dbReference type="ARBA" id="ARBA00022989"/>
    </source>
</evidence>
<dbReference type="AlphaFoldDB" id="A0A2S8A8C1"/>